<sequence length="119" mass="13868">MQMIFRLILVALFLLSCQGSGTSNHHKCRLTLYFKPQCSGCEKFKPKFYEISENPLFKHVHFTTTDCSLEESSCIDISWVPQVRLFVDDELVREYKRPEEHSDPVGYLKRELLEHCGPA</sequence>
<accession>A0AAV2TJR1</accession>
<dbReference type="Proteomes" id="UP001497525">
    <property type="component" value="Unassembled WGS sequence"/>
</dbReference>
<dbReference type="InterPro" id="IPR036249">
    <property type="entry name" value="Thioredoxin-like_sf"/>
</dbReference>
<protein>
    <submittedName>
        <fullName evidence="2">Uncharacterized protein</fullName>
    </submittedName>
</protein>
<evidence type="ECO:0000313" key="2">
    <source>
        <dbReference type="EMBL" id="CAL5136439.1"/>
    </source>
</evidence>
<name>A0AAV2TJR1_CALDB</name>
<reference evidence="2" key="1">
    <citation type="submission" date="2024-06" db="EMBL/GenBank/DDBJ databases">
        <authorList>
            <person name="Liu X."/>
            <person name="Lenzi L."/>
            <person name="Haldenby T S."/>
            <person name="Uol C."/>
        </authorList>
    </citation>
    <scope>NUCLEOTIDE SEQUENCE</scope>
</reference>
<dbReference type="AlphaFoldDB" id="A0AAV2TJR1"/>
<gene>
    <name evidence="2" type="ORF">CDAUBV1_LOCUS10531</name>
</gene>
<proteinExistence type="predicted"/>
<organism evidence="2 3">
    <name type="scientific">Calicophoron daubneyi</name>
    <name type="common">Rumen fluke</name>
    <name type="synonym">Paramphistomum daubneyi</name>
    <dbReference type="NCBI Taxonomy" id="300641"/>
    <lineage>
        <taxon>Eukaryota</taxon>
        <taxon>Metazoa</taxon>
        <taxon>Spiralia</taxon>
        <taxon>Lophotrochozoa</taxon>
        <taxon>Platyhelminthes</taxon>
        <taxon>Trematoda</taxon>
        <taxon>Digenea</taxon>
        <taxon>Plagiorchiida</taxon>
        <taxon>Pronocephalata</taxon>
        <taxon>Paramphistomoidea</taxon>
        <taxon>Paramphistomidae</taxon>
        <taxon>Calicophoron</taxon>
    </lineage>
</organism>
<dbReference type="PROSITE" id="PS51257">
    <property type="entry name" value="PROKAR_LIPOPROTEIN"/>
    <property type="match status" value="1"/>
</dbReference>
<feature type="chain" id="PRO_5043371298" evidence="1">
    <location>
        <begin position="20"/>
        <end position="119"/>
    </location>
</feature>
<evidence type="ECO:0000313" key="3">
    <source>
        <dbReference type="Proteomes" id="UP001497525"/>
    </source>
</evidence>
<dbReference type="SUPFAM" id="SSF52833">
    <property type="entry name" value="Thioredoxin-like"/>
    <property type="match status" value="1"/>
</dbReference>
<dbReference type="Gene3D" id="3.40.30.10">
    <property type="entry name" value="Glutaredoxin"/>
    <property type="match status" value="1"/>
</dbReference>
<dbReference type="EMBL" id="CAXLJL010000323">
    <property type="protein sequence ID" value="CAL5136439.1"/>
    <property type="molecule type" value="Genomic_DNA"/>
</dbReference>
<feature type="signal peptide" evidence="1">
    <location>
        <begin position="1"/>
        <end position="19"/>
    </location>
</feature>
<comment type="caution">
    <text evidence="2">The sequence shown here is derived from an EMBL/GenBank/DDBJ whole genome shotgun (WGS) entry which is preliminary data.</text>
</comment>
<keyword evidence="1" id="KW-0732">Signal</keyword>
<evidence type="ECO:0000256" key="1">
    <source>
        <dbReference type="SAM" id="SignalP"/>
    </source>
</evidence>